<proteinExistence type="predicted"/>
<sequence length="79" mass="8922">MKGVSWRYLQKKKLVALSASKPKRCRRQDSRLQASAFSLKMSTGQRAPKEGYLFGTYNLGLQAKPKETNSELFIIISKG</sequence>
<gene>
    <name evidence="1" type="ORF">ES332_D12G229900v1</name>
</gene>
<dbReference type="Proteomes" id="UP000322667">
    <property type="component" value="Chromosome D12"/>
</dbReference>
<protein>
    <submittedName>
        <fullName evidence="1">Uncharacterized protein</fullName>
    </submittedName>
</protein>
<keyword evidence="2" id="KW-1185">Reference proteome</keyword>
<name>A0A5D2IE32_GOSTO</name>
<dbReference type="AlphaFoldDB" id="A0A5D2IE32"/>
<evidence type="ECO:0000313" key="2">
    <source>
        <dbReference type="Proteomes" id="UP000322667"/>
    </source>
</evidence>
<dbReference type="EMBL" id="CM017634">
    <property type="protein sequence ID" value="TYH40186.1"/>
    <property type="molecule type" value="Genomic_DNA"/>
</dbReference>
<reference evidence="1 2" key="1">
    <citation type="submission" date="2019-07" db="EMBL/GenBank/DDBJ databases">
        <title>WGS assembly of Gossypium tomentosum.</title>
        <authorList>
            <person name="Chen Z.J."/>
            <person name="Sreedasyam A."/>
            <person name="Ando A."/>
            <person name="Song Q."/>
            <person name="De L."/>
            <person name="Hulse-Kemp A."/>
            <person name="Ding M."/>
            <person name="Ye W."/>
            <person name="Kirkbride R."/>
            <person name="Jenkins J."/>
            <person name="Plott C."/>
            <person name="Lovell J."/>
            <person name="Lin Y.-M."/>
            <person name="Vaughn R."/>
            <person name="Liu B."/>
            <person name="Li W."/>
            <person name="Simpson S."/>
            <person name="Scheffler B."/>
            <person name="Saski C."/>
            <person name="Grover C."/>
            <person name="Hu G."/>
            <person name="Conover J."/>
            <person name="Carlson J."/>
            <person name="Shu S."/>
            <person name="Boston L."/>
            <person name="Williams M."/>
            <person name="Peterson D."/>
            <person name="Mcgee K."/>
            <person name="Jones D."/>
            <person name="Wendel J."/>
            <person name="Stelly D."/>
            <person name="Grimwood J."/>
            <person name="Schmutz J."/>
        </authorList>
    </citation>
    <scope>NUCLEOTIDE SEQUENCE [LARGE SCALE GENOMIC DNA]</scope>
    <source>
        <strain evidence="1">7179.01</strain>
    </source>
</reference>
<evidence type="ECO:0000313" key="1">
    <source>
        <dbReference type="EMBL" id="TYH40186.1"/>
    </source>
</evidence>
<organism evidence="1 2">
    <name type="scientific">Gossypium tomentosum</name>
    <name type="common">Hawaiian cotton</name>
    <name type="synonym">Gossypium sandvicense</name>
    <dbReference type="NCBI Taxonomy" id="34277"/>
    <lineage>
        <taxon>Eukaryota</taxon>
        <taxon>Viridiplantae</taxon>
        <taxon>Streptophyta</taxon>
        <taxon>Embryophyta</taxon>
        <taxon>Tracheophyta</taxon>
        <taxon>Spermatophyta</taxon>
        <taxon>Magnoliopsida</taxon>
        <taxon>eudicotyledons</taxon>
        <taxon>Gunneridae</taxon>
        <taxon>Pentapetalae</taxon>
        <taxon>rosids</taxon>
        <taxon>malvids</taxon>
        <taxon>Malvales</taxon>
        <taxon>Malvaceae</taxon>
        <taxon>Malvoideae</taxon>
        <taxon>Gossypium</taxon>
    </lineage>
</organism>
<accession>A0A5D2IE32</accession>